<sequence length="98" mass="9938">MGMPNVRLGVDKSTGHKPCWPPTLPAVASINVFCNGLAEVRVGDAYVTHCCPGLGCHQGTALTGAVKTFTNGRLVHTLGGAIDCGDVAGMGSPNVFSG</sequence>
<name>A0AB39CDX3_9VIRU</name>
<protein>
    <submittedName>
        <fullName evidence="1">PAAR motif membrane protein</fullName>
    </submittedName>
</protein>
<dbReference type="EMBL" id="PQ015379">
    <property type="protein sequence ID" value="XDJ15050.1"/>
    <property type="molecule type" value="Genomic_DNA"/>
</dbReference>
<dbReference type="Gene3D" id="2.60.200.60">
    <property type="match status" value="1"/>
</dbReference>
<evidence type="ECO:0000313" key="1">
    <source>
        <dbReference type="EMBL" id="XDJ15050.1"/>
    </source>
</evidence>
<proteinExistence type="predicted"/>
<reference evidence="1" key="1">
    <citation type="submission" date="2024-07" db="EMBL/GenBank/DDBJ databases">
        <authorList>
            <person name="Bringhurst R.M."/>
            <person name="Homer T.E."/>
        </authorList>
    </citation>
    <scope>NUCLEOTIDE SEQUENCE</scope>
</reference>
<accession>A0AB39CDX3</accession>
<organism evidence="1">
    <name type="scientific">Pseudomonas phage HRDY3</name>
    <dbReference type="NCBI Taxonomy" id="3236930"/>
    <lineage>
        <taxon>Viruses</taxon>
    </lineage>
</organism>